<keyword evidence="15" id="KW-1185">Reference proteome</keyword>
<feature type="transmembrane region" description="Helical" evidence="13">
    <location>
        <begin position="259"/>
        <end position="279"/>
    </location>
</feature>
<evidence type="ECO:0000256" key="10">
    <source>
        <dbReference type="ARBA" id="ARBA00023065"/>
    </source>
</evidence>
<evidence type="ECO:0000256" key="3">
    <source>
        <dbReference type="ARBA" id="ARBA00019439"/>
    </source>
</evidence>
<dbReference type="NCBIfam" id="TIGR00383">
    <property type="entry name" value="corA"/>
    <property type="match status" value="1"/>
</dbReference>
<evidence type="ECO:0000256" key="11">
    <source>
        <dbReference type="ARBA" id="ARBA00023136"/>
    </source>
</evidence>
<keyword evidence="8 13" id="KW-0460">Magnesium</keyword>
<keyword evidence="5 13" id="KW-1003">Cell membrane</keyword>
<evidence type="ECO:0000256" key="7">
    <source>
        <dbReference type="ARBA" id="ARBA00022692"/>
    </source>
</evidence>
<dbReference type="RefSeq" id="WP_078789036.1">
    <property type="nucleotide sequence ID" value="NZ_FUWR01000002.1"/>
</dbReference>
<reference evidence="15" key="1">
    <citation type="submission" date="2017-02" db="EMBL/GenBank/DDBJ databases">
        <authorList>
            <person name="Varghese N."/>
            <person name="Submissions S."/>
        </authorList>
    </citation>
    <scope>NUCLEOTIDE SEQUENCE [LARGE SCALE GENOMIC DNA]</scope>
    <source>
        <strain evidence="15">ATCC BAA-34</strain>
    </source>
</reference>
<dbReference type="FunFam" id="1.20.58.340:FF:000001">
    <property type="entry name" value="Magnesium transport protein CorA"/>
    <property type="match status" value="1"/>
</dbReference>
<dbReference type="InterPro" id="IPR050829">
    <property type="entry name" value="CorA_MIT"/>
</dbReference>
<dbReference type="InterPro" id="IPR002523">
    <property type="entry name" value="MgTranspt_CorA/ZnTranspt_ZntB"/>
</dbReference>
<name>A0A1T4L3S1_9BACT</name>
<keyword evidence="10 13" id="KW-0406">Ion transport</keyword>
<dbReference type="PANTHER" id="PTHR47685:SF1">
    <property type="entry name" value="MAGNESIUM TRANSPORT PROTEIN CORA"/>
    <property type="match status" value="1"/>
</dbReference>
<dbReference type="InterPro" id="IPR045863">
    <property type="entry name" value="CorA_TM1_TM2"/>
</dbReference>
<evidence type="ECO:0000256" key="5">
    <source>
        <dbReference type="ARBA" id="ARBA00022475"/>
    </source>
</evidence>
<dbReference type="Gene3D" id="1.20.58.340">
    <property type="entry name" value="Magnesium transport protein CorA, transmembrane region"/>
    <property type="match status" value="1"/>
</dbReference>
<dbReference type="Gene3D" id="3.30.460.20">
    <property type="entry name" value="CorA soluble domain-like"/>
    <property type="match status" value="1"/>
</dbReference>
<evidence type="ECO:0000256" key="1">
    <source>
        <dbReference type="ARBA" id="ARBA00004429"/>
    </source>
</evidence>
<comment type="function">
    <text evidence="13">Mediates influx of magnesium ions.</text>
</comment>
<dbReference type="OrthoDB" id="9803416at2"/>
<evidence type="ECO:0000256" key="4">
    <source>
        <dbReference type="ARBA" id="ARBA00022448"/>
    </source>
</evidence>
<comment type="subcellular location">
    <subcellularLocation>
        <location evidence="1">Cell inner membrane</location>
        <topology evidence="1">Multi-pass membrane protein</topology>
    </subcellularLocation>
    <subcellularLocation>
        <location evidence="13">Membrane</location>
        <topology evidence="13">Multi-pass membrane protein</topology>
    </subcellularLocation>
</comment>
<feature type="transmembrane region" description="Helical" evidence="13">
    <location>
        <begin position="291"/>
        <end position="311"/>
    </location>
</feature>
<dbReference type="SUPFAM" id="SSF144083">
    <property type="entry name" value="Magnesium transport protein CorA, transmembrane region"/>
    <property type="match status" value="1"/>
</dbReference>
<evidence type="ECO:0000256" key="6">
    <source>
        <dbReference type="ARBA" id="ARBA00022519"/>
    </source>
</evidence>
<keyword evidence="6" id="KW-0997">Cell inner membrane</keyword>
<evidence type="ECO:0000256" key="2">
    <source>
        <dbReference type="ARBA" id="ARBA00009765"/>
    </source>
</evidence>
<dbReference type="AlphaFoldDB" id="A0A1T4L3S1"/>
<evidence type="ECO:0000313" key="14">
    <source>
        <dbReference type="EMBL" id="SJZ49201.1"/>
    </source>
</evidence>
<accession>A0A1T4L3S1</accession>
<dbReference type="Pfam" id="PF01544">
    <property type="entry name" value="CorA"/>
    <property type="match status" value="1"/>
</dbReference>
<comment type="catalytic activity">
    <reaction evidence="12">
        <text>Mg(2+)(in) = Mg(2+)(out)</text>
        <dbReference type="Rhea" id="RHEA:29827"/>
        <dbReference type="ChEBI" id="CHEBI:18420"/>
    </reaction>
</comment>
<evidence type="ECO:0000256" key="13">
    <source>
        <dbReference type="RuleBase" id="RU362010"/>
    </source>
</evidence>
<organism evidence="14 15">
    <name type="scientific">Trichlorobacter thiogenes</name>
    <dbReference type="NCBI Taxonomy" id="115783"/>
    <lineage>
        <taxon>Bacteria</taxon>
        <taxon>Pseudomonadati</taxon>
        <taxon>Thermodesulfobacteriota</taxon>
        <taxon>Desulfuromonadia</taxon>
        <taxon>Geobacterales</taxon>
        <taxon>Geobacteraceae</taxon>
        <taxon>Trichlorobacter</taxon>
    </lineage>
</organism>
<dbReference type="PANTHER" id="PTHR47685">
    <property type="entry name" value="MAGNESIUM TRANSPORT PROTEIN CORA"/>
    <property type="match status" value="1"/>
</dbReference>
<gene>
    <name evidence="13" type="primary">corA</name>
    <name evidence="14" type="ORF">SAMN02745119_00743</name>
</gene>
<keyword evidence="11 13" id="KW-0472">Membrane</keyword>
<keyword evidence="4 13" id="KW-0813">Transport</keyword>
<comment type="similarity">
    <text evidence="2 13">Belongs to the CorA metal ion transporter (MIT) (TC 1.A.35) family.</text>
</comment>
<dbReference type="GO" id="GO:0015099">
    <property type="term" value="F:nickel cation transmembrane transporter activity"/>
    <property type="evidence" value="ECO:0007669"/>
    <property type="project" value="TreeGrafter"/>
</dbReference>
<sequence>MIKVYYNANGVISSHLISGDEIDLIESKQLIWVDMLSPSMTEVSELDKKLGLDLPTRQETEEIEFSARYWEDEFGITINTYFLVKQGTTASNESVSFTLKDNFVITIRFIELPVFGDFNRKLLLNPSHYTDGARVMGGILEMRIEDDADTLEAVSREIASIARLNPSNFDDTKKFLSYMADFEATNITIRENLTDKQRVLSSLLKSGKMPSTLKSDFSIMIKDVNSLITTANFNFERLDYLQNLFLNFLSIEQNKVIKIFTVMSVIFLPPTLIASIYGMNFKYLPELDLSFGYPLALCMIVISAVLPLYIFKRKGWL</sequence>
<dbReference type="InterPro" id="IPR045861">
    <property type="entry name" value="CorA_cytoplasmic_dom"/>
</dbReference>
<dbReference type="GO" id="GO:0015095">
    <property type="term" value="F:magnesium ion transmembrane transporter activity"/>
    <property type="evidence" value="ECO:0007669"/>
    <property type="project" value="UniProtKB-UniRule"/>
</dbReference>
<keyword evidence="9 13" id="KW-1133">Transmembrane helix</keyword>
<dbReference type="GO" id="GO:0005886">
    <property type="term" value="C:plasma membrane"/>
    <property type="evidence" value="ECO:0007669"/>
    <property type="project" value="UniProtKB-SubCell"/>
</dbReference>
<evidence type="ECO:0000256" key="9">
    <source>
        <dbReference type="ARBA" id="ARBA00022989"/>
    </source>
</evidence>
<dbReference type="EMBL" id="FUWR01000002">
    <property type="protein sequence ID" value="SJZ49201.1"/>
    <property type="molecule type" value="Genomic_DNA"/>
</dbReference>
<dbReference type="Proteomes" id="UP000190102">
    <property type="component" value="Unassembled WGS sequence"/>
</dbReference>
<keyword evidence="7 13" id="KW-0812">Transmembrane</keyword>
<evidence type="ECO:0000313" key="15">
    <source>
        <dbReference type="Proteomes" id="UP000190102"/>
    </source>
</evidence>
<evidence type="ECO:0000256" key="12">
    <source>
        <dbReference type="ARBA" id="ARBA00034269"/>
    </source>
</evidence>
<dbReference type="STRING" id="115783.SAMN02745119_00743"/>
<dbReference type="InterPro" id="IPR004488">
    <property type="entry name" value="Mg/Co-transport_prot_CorA"/>
</dbReference>
<dbReference type="SUPFAM" id="SSF143865">
    <property type="entry name" value="CorA soluble domain-like"/>
    <property type="match status" value="1"/>
</dbReference>
<dbReference type="GO" id="GO:0015087">
    <property type="term" value="F:cobalt ion transmembrane transporter activity"/>
    <property type="evidence" value="ECO:0007669"/>
    <property type="project" value="UniProtKB-UniRule"/>
</dbReference>
<evidence type="ECO:0000256" key="8">
    <source>
        <dbReference type="ARBA" id="ARBA00022842"/>
    </source>
</evidence>
<protein>
    <recommendedName>
        <fullName evidence="3 13">Magnesium transport protein CorA</fullName>
    </recommendedName>
</protein>
<proteinExistence type="inferred from homology"/>